<organism evidence="1 2">
    <name type="scientific">Candidatus Methanoplasma termitum</name>
    <dbReference type="NCBI Taxonomy" id="1577791"/>
    <lineage>
        <taxon>Archaea</taxon>
        <taxon>Methanobacteriati</taxon>
        <taxon>Thermoplasmatota</taxon>
        <taxon>Thermoplasmata</taxon>
        <taxon>Methanomassiliicoccales</taxon>
        <taxon>Methanomassiliicoccaceae</taxon>
        <taxon>Candidatus Methanoplasma</taxon>
    </lineage>
</organism>
<dbReference type="STRING" id="1577791.Mpt1_c04240"/>
<reference evidence="1 2" key="1">
    <citation type="journal article" date="2014" name="Appl. Environ. Microbiol.">
        <title>Comparative Genome Analysis of 'Candidatus Methanoplasma termitum' Indicates a New Mode of Energy Metabolism in the Seventh Order of Methanogens.</title>
        <authorList>
            <person name="Lang K."/>
            <person name="Schuldes J."/>
            <person name="Klingl A."/>
            <person name="Poehlein A."/>
            <person name="Daniel R."/>
            <person name="Brune A."/>
        </authorList>
    </citation>
    <scope>NUCLEOTIDE SEQUENCE [LARGE SCALE GENOMIC DNA]</scope>
    <source>
        <strain evidence="2">Mpt1</strain>
    </source>
</reference>
<proteinExistence type="predicted"/>
<dbReference type="GeneID" id="24818094"/>
<sequence>MLVTATEFRTNVGKYLDLMVKEDVFIMKYGKFAGVLSADKQSKKRVLEAYAGSYKHEGDLEDLLKKRLDEL</sequence>
<evidence type="ECO:0000313" key="2">
    <source>
        <dbReference type="Proteomes" id="UP000030787"/>
    </source>
</evidence>
<dbReference type="RefSeq" id="WP_048111647.1">
    <property type="nucleotide sequence ID" value="NZ_CP010070.1"/>
</dbReference>
<name>A0A0A7LBC8_9ARCH</name>
<dbReference type="AlphaFoldDB" id="A0A0A7LBC8"/>
<dbReference type="KEGG" id="mear:Mpt1_c04240"/>
<keyword evidence="2" id="KW-1185">Reference proteome</keyword>
<protein>
    <recommendedName>
        <fullName evidence="3">Phd_YefM</fullName>
    </recommendedName>
</protein>
<dbReference type="Proteomes" id="UP000030787">
    <property type="component" value="Chromosome"/>
</dbReference>
<evidence type="ECO:0008006" key="3">
    <source>
        <dbReference type="Google" id="ProtNLM"/>
    </source>
</evidence>
<accession>A0A0A7LBC8</accession>
<dbReference type="EMBL" id="CP010070">
    <property type="protein sequence ID" value="AIZ56318.1"/>
    <property type="molecule type" value="Genomic_DNA"/>
</dbReference>
<evidence type="ECO:0000313" key="1">
    <source>
        <dbReference type="EMBL" id="AIZ56318.1"/>
    </source>
</evidence>
<gene>
    <name evidence="1" type="ORF">Mpt1_c04240</name>
</gene>
<dbReference type="HOGENOM" id="CLU_195100_0_0_2"/>